<dbReference type="Pfam" id="PF00271">
    <property type="entry name" value="Helicase_C"/>
    <property type="match status" value="1"/>
</dbReference>
<dbReference type="PANTHER" id="PTHR18934:SF136">
    <property type="entry name" value="ATP-DEPENDENT RNA HELICASE DHX35-RELATED"/>
    <property type="match status" value="1"/>
</dbReference>
<dbReference type="InterPro" id="IPR014001">
    <property type="entry name" value="Helicase_ATP-bd"/>
</dbReference>
<dbReference type="SUPFAM" id="SSF52540">
    <property type="entry name" value="P-loop containing nucleoside triphosphate hydrolases"/>
    <property type="match status" value="1"/>
</dbReference>
<organism evidence="4 5">
    <name type="scientific">Polyporus arcularius HHB13444</name>
    <dbReference type="NCBI Taxonomy" id="1314778"/>
    <lineage>
        <taxon>Eukaryota</taxon>
        <taxon>Fungi</taxon>
        <taxon>Dikarya</taxon>
        <taxon>Basidiomycota</taxon>
        <taxon>Agaricomycotina</taxon>
        <taxon>Agaricomycetes</taxon>
        <taxon>Polyporales</taxon>
        <taxon>Polyporaceae</taxon>
        <taxon>Polyporus</taxon>
    </lineage>
</organism>
<dbReference type="CDD" id="cd18791">
    <property type="entry name" value="SF2_C_RHA"/>
    <property type="match status" value="1"/>
</dbReference>
<dbReference type="Gene3D" id="3.40.50.300">
    <property type="entry name" value="P-loop containing nucleotide triphosphate hydrolases"/>
    <property type="match status" value="2"/>
</dbReference>
<sequence>MPKHASHTAPVQVGYTIRFEDVSDKERTRILYMTDGMLFQRFKIDEAHERSVYTDLLLGVLKKIRRKRPSLRLVVSSATLDATAFLDYFIAGNSPDEATIVSLEGRAYPVQVAYLQEPVPDYVQKAAEVVWNIHLQKSTVAWNNWRSYYLRLTTDEQLRVFEPAEKGHRKVIVSTNIAEASVTIEGIKFVVDSGFVKIRTYNPSTAMSSLTTAPISQASATQRAGRAGRTSAGFCYRLYTERAYEQLQPTTPPEITRTDLTTPIIQLKSLGIDDLMKFEWVSSPPAESVLRALEGLAHAGMIGEDGRLTVIGEKVAECPVEVNIARMRLLMSPRQLFASKDHKCGEEILTIAAMTTIQDVFIIPEGAAGALAELERRKFTAEEGDHLTLLNAYNAFTRYGRSSSWCKSHALSFRAMSRAVSIRSQLKKYMQRFGLPLESCEGDAKRLRKCLVTGYWRNVARWTADGTYRAVRGDTVLHVHPHSVLFTRKPRSGWVIFHEMEETKKTQIRILTEIEPDWVRDDEKVFVPDTSLHFSEDVVNQLVDHQTSPEIPHERQLTIDAHIRQRIQTELSRLQTEEERVREEIERALEKENLDRERGMAGEESASEEAGPAGSVKSSAALMGDLEELRGKIEKYHARQNSEELSTVRAKGEEVVSCYKSHPTTTLDCWKAVEEFKTSVAQVEQRYVNSLR</sequence>
<feature type="compositionally biased region" description="Basic and acidic residues" evidence="1">
    <location>
        <begin position="591"/>
        <end position="601"/>
    </location>
</feature>
<feature type="region of interest" description="Disordered" evidence="1">
    <location>
        <begin position="591"/>
        <end position="617"/>
    </location>
</feature>
<dbReference type="Pfam" id="PF21010">
    <property type="entry name" value="HA2_C"/>
    <property type="match status" value="1"/>
</dbReference>
<dbReference type="SMART" id="SM00847">
    <property type="entry name" value="HA2"/>
    <property type="match status" value="1"/>
</dbReference>
<accession>A0A5C3PWL0</accession>
<evidence type="ECO:0000259" key="3">
    <source>
        <dbReference type="PROSITE" id="PS51194"/>
    </source>
</evidence>
<dbReference type="PROSITE" id="PS51192">
    <property type="entry name" value="HELICASE_ATP_BIND_1"/>
    <property type="match status" value="1"/>
</dbReference>
<dbReference type="InterPro" id="IPR011709">
    <property type="entry name" value="DEAD-box_helicase_OB_fold"/>
</dbReference>
<keyword evidence="4" id="KW-0378">Hydrolase</keyword>
<dbReference type="GO" id="GO:0016787">
    <property type="term" value="F:hydrolase activity"/>
    <property type="evidence" value="ECO:0007669"/>
    <property type="project" value="UniProtKB-KW"/>
</dbReference>
<dbReference type="AlphaFoldDB" id="A0A5C3PWL0"/>
<dbReference type="Proteomes" id="UP000308197">
    <property type="component" value="Unassembled WGS sequence"/>
</dbReference>
<dbReference type="GO" id="GO:0004386">
    <property type="term" value="F:helicase activity"/>
    <property type="evidence" value="ECO:0007669"/>
    <property type="project" value="TreeGrafter"/>
</dbReference>
<dbReference type="CDD" id="cd17917">
    <property type="entry name" value="DEXHc_RHA-like"/>
    <property type="match status" value="1"/>
</dbReference>
<gene>
    <name evidence="4" type="ORF">K466DRAFT_561869</name>
</gene>
<dbReference type="EMBL" id="ML210986">
    <property type="protein sequence ID" value="TFK93157.1"/>
    <property type="molecule type" value="Genomic_DNA"/>
</dbReference>
<dbReference type="Pfam" id="PF07717">
    <property type="entry name" value="OB_NTP_bind"/>
    <property type="match status" value="1"/>
</dbReference>
<dbReference type="PANTHER" id="PTHR18934">
    <property type="entry name" value="ATP-DEPENDENT RNA HELICASE"/>
    <property type="match status" value="1"/>
</dbReference>
<proteinExistence type="predicted"/>
<evidence type="ECO:0000256" key="1">
    <source>
        <dbReference type="SAM" id="MobiDB-lite"/>
    </source>
</evidence>
<dbReference type="Gene3D" id="1.20.120.1080">
    <property type="match status" value="1"/>
</dbReference>
<feature type="domain" description="Helicase C-terminal" evidence="3">
    <location>
        <begin position="84"/>
        <end position="271"/>
    </location>
</feature>
<dbReference type="GO" id="GO:0071013">
    <property type="term" value="C:catalytic step 2 spliceosome"/>
    <property type="evidence" value="ECO:0007669"/>
    <property type="project" value="TreeGrafter"/>
</dbReference>
<evidence type="ECO:0000313" key="5">
    <source>
        <dbReference type="Proteomes" id="UP000308197"/>
    </source>
</evidence>
<evidence type="ECO:0000259" key="2">
    <source>
        <dbReference type="PROSITE" id="PS51192"/>
    </source>
</evidence>
<dbReference type="InterPro" id="IPR007502">
    <property type="entry name" value="Helicase-assoc_dom"/>
</dbReference>
<dbReference type="InterPro" id="IPR001650">
    <property type="entry name" value="Helicase_C-like"/>
</dbReference>
<name>A0A5C3PWL0_9APHY</name>
<reference evidence="4 5" key="1">
    <citation type="journal article" date="2019" name="Nat. Ecol. Evol.">
        <title>Megaphylogeny resolves global patterns of mushroom evolution.</title>
        <authorList>
            <person name="Varga T."/>
            <person name="Krizsan K."/>
            <person name="Foldi C."/>
            <person name="Dima B."/>
            <person name="Sanchez-Garcia M."/>
            <person name="Sanchez-Ramirez S."/>
            <person name="Szollosi G.J."/>
            <person name="Szarkandi J.G."/>
            <person name="Papp V."/>
            <person name="Albert L."/>
            <person name="Andreopoulos W."/>
            <person name="Angelini C."/>
            <person name="Antonin V."/>
            <person name="Barry K.W."/>
            <person name="Bougher N.L."/>
            <person name="Buchanan P."/>
            <person name="Buyck B."/>
            <person name="Bense V."/>
            <person name="Catcheside P."/>
            <person name="Chovatia M."/>
            <person name="Cooper J."/>
            <person name="Damon W."/>
            <person name="Desjardin D."/>
            <person name="Finy P."/>
            <person name="Geml J."/>
            <person name="Haridas S."/>
            <person name="Hughes K."/>
            <person name="Justo A."/>
            <person name="Karasinski D."/>
            <person name="Kautmanova I."/>
            <person name="Kiss B."/>
            <person name="Kocsube S."/>
            <person name="Kotiranta H."/>
            <person name="LaButti K.M."/>
            <person name="Lechner B.E."/>
            <person name="Liimatainen K."/>
            <person name="Lipzen A."/>
            <person name="Lukacs Z."/>
            <person name="Mihaltcheva S."/>
            <person name="Morgado L.N."/>
            <person name="Niskanen T."/>
            <person name="Noordeloos M.E."/>
            <person name="Ohm R.A."/>
            <person name="Ortiz-Santana B."/>
            <person name="Ovrebo C."/>
            <person name="Racz N."/>
            <person name="Riley R."/>
            <person name="Savchenko A."/>
            <person name="Shiryaev A."/>
            <person name="Soop K."/>
            <person name="Spirin V."/>
            <person name="Szebenyi C."/>
            <person name="Tomsovsky M."/>
            <person name="Tulloss R.E."/>
            <person name="Uehling J."/>
            <person name="Grigoriev I.V."/>
            <person name="Vagvolgyi C."/>
            <person name="Papp T."/>
            <person name="Martin F.M."/>
            <person name="Miettinen O."/>
            <person name="Hibbett D.S."/>
            <person name="Nagy L.G."/>
        </authorList>
    </citation>
    <scope>NUCLEOTIDE SEQUENCE [LARGE SCALE GENOMIC DNA]</scope>
    <source>
        <strain evidence="4 5">HHB13444</strain>
    </source>
</reference>
<feature type="domain" description="Helicase ATP-binding" evidence="2">
    <location>
        <begin position="1"/>
        <end position="98"/>
    </location>
</feature>
<dbReference type="Pfam" id="PF07956">
    <property type="entry name" value="DUF1690"/>
    <property type="match status" value="1"/>
</dbReference>
<dbReference type="PROSITE" id="PS51194">
    <property type="entry name" value="HELICASE_CTER"/>
    <property type="match status" value="1"/>
</dbReference>
<keyword evidence="5" id="KW-1185">Reference proteome</keyword>
<dbReference type="GO" id="GO:0003723">
    <property type="term" value="F:RNA binding"/>
    <property type="evidence" value="ECO:0007669"/>
    <property type="project" value="TreeGrafter"/>
</dbReference>
<dbReference type="InParanoid" id="A0A5C3PWL0"/>
<dbReference type="SMART" id="SM00490">
    <property type="entry name" value="HELICc"/>
    <property type="match status" value="1"/>
</dbReference>
<dbReference type="InterPro" id="IPR027417">
    <property type="entry name" value="P-loop_NTPase"/>
</dbReference>
<feature type="compositionally biased region" description="Low complexity" evidence="1">
    <location>
        <begin position="602"/>
        <end position="615"/>
    </location>
</feature>
<protein>
    <submittedName>
        <fullName evidence="4">P-loop containing nucleoside triphosphate hydrolase protein</fullName>
    </submittedName>
</protein>
<evidence type="ECO:0000313" key="4">
    <source>
        <dbReference type="EMBL" id="TFK93157.1"/>
    </source>
</evidence>
<dbReference type="InterPro" id="IPR012471">
    <property type="entry name" value="DUF1690"/>
</dbReference>
<dbReference type="STRING" id="1314778.A0A5C3PWL0"/>